<evidence type="ECO:0000256" key="2">
    <source>
        <dbReference type="ARBA" id="ARBA00023157"/>
    </source>
</evidence>
<feature type="domain" description="NELL2-like EGF" evidence="4">
    <location>
        <begin position="31"/>
        <end position="65"/>
    </location>
</feature>
<dbReference type="EMBL" id="CAJNRG010012711">
    <property type="protein sequence ID" value="CAF2142492.1"/>
    <property type="molecule type" value="Genomic_DNA"/>
</dbReference>
<keyword evidence="1" id="KW-0245">EGF-like domain</keyword>
<comment type="caution">
    <text evidence="5">The sequence shown here is derived from an EMBL/GenBank/DDBJ whole genome shotgun (WGS) entry which is preliminary data.</text>
</comment>
<reference evidence="5" key="1">
    <citation type="submission" date="2021-02" db="EMBL/GenBank/DDBJ databases">
        <authorList>
            <person name="Nowell W R."/>
        </authorList>
    </citation>
    <scope>NUCLEOTIDE SEQUENCE</scope>
</reference>
<evidence type="ECO:0000313" key="5">
    <source>
        <dbReference type="EMBL" id="CAF2142492.1"/>
    </source>
</evidence>
<dbReference type="SUPFAM" id="SSF57196">
    <property type="entry name" value="EGF/Laminin"/>
    <property type="match status" value="1"/>
</dbReference>
<accession>A0A816X4Y4</accession>
<evidence type="ECO:0000256" key="3">
    <source>
        <dbReference type="SAM" id="SignalP"/>
    </source>
</evidence>
<proteinExistence type="predicted"/>
<feature type="non-terminal residue" evidence="5">
    <location>
        <position position="1"/>
    </location>
</feature>
<keyword evidence="3" id="KW-0732">Signal</keyword>
<dbReference type="Gene3D" id="2.10.25.10">
    <property type="entry name" value="Laminin"/>
    <property type="match status" value="1"/>
</dbReference>
<name>A0A816X4Y4_9BILA</name>
<dbReference type="Proteomes" id="UP000663887">
    <property type="component" value="Unassembled WGS sequence"/>
</dbReference>
<sequence>MVLHGRFLYAWLPLLVFLLQVFQGSFAKCSCRNNNGGCGKNALCSENRKTSAIKCTCKTGYTNTGSAVHV</sequence>
<dbReference type="AlphaFoldDB" id="A0A816X4Y4"/>
<keyword evidence="2" id="KW-1015">Disulfide bond</keyword>
<gene>
    <name evidence="5" type="ORF">XDN619_LOCUS26997</name>
</gene>
<feature type="signal peptide" evidence="3">
    <location>
        <begin position="1"/>
        <end position="27"/>
    </location>
</feature>
<evidence type="ECO:0000313" key="6">
    <source>
        <dbReference type="Proteomes" id="UP000663887"/>
    </source>
</evidence>
<dbReference type="InterPro" id="IPR024731">
    <property type="entry name" value="NELL2-like_EGF"/>
</dbReference>
<protein>
    <recommendedName>
        <fullName evidence="4">NELL2-like EGF domain-containing protein</fullName>
    </recommendedName>
</protein>
<organism evidence="5 6">
    <name type="scientific">Rotaria magnacalcarata</name>
    <dbReference type="NCBI Taxonomy" id="392030"/>
    <lineage>
        <taxon>Eukaryota</taxon>
        <taxon>Metazoa</taxon>
        <taxon>Spiralia</taxon>
        <taxon>Gnathifera</taxon>
        <taxon>Rotifera</taxon>
        <taxon>Eurotatoria</taxon>
        <taxon>Bdelloidea</taxon>
        <taxon>Philodinida</taxon>
        <taxon>Philodinidae</taxon>
        <taxon>Rotaria</taxon>
    </lineage>
</organism>
<feature type="chain" id="PRO_5032694463" description="NELL2-like EGF domain-containing protein" evidence="3">
    <location>
        <begin position="28"/>
        <end position="70"/>
    </location>
</feature>
<evidence type="ECO:0000256" key="1">
    <source>
        <dbReference type="ARBA" id="ARBA00022536"/>
    </source>
</evidence>
<dbReference type="Pfam" id="PF12947">
    <property type="entry name" value="EGF_3"/>
    <property type="match status" value="1"/>
</dbReference>
<evidence type="ECO:0000259" key="4">
    <source>
        <dbReference type="Pfam" id="PF12947"/>
    </source>
</evidence>